<evidence type="ECO:0000259" key="12">
    <source>
        <dbReference type="PROSITE" id="PS51755"/>
    </source>
</evidence>
<evidence type="ECO:0000259" key="11">
    <source>
        <dbReference type="PROSITE" id="PS50110"/>
    </source>
</evidence>
<dbReference type="GO" id="GO:0006355">
    <property type="term" value="P:regulation of DNA-templated transcription"/>
    <property type="evidence" value="ECO:0007669"/>
    <property type="project" value="InterPro"/>
</dbReference>
<evidence type="ECO:0000256" key="3">
    <source>
        <dbReference type="ARBA" id="ARBA00022553"/>
    </source>
</evidence>
<dbReference type="Gene3D" id="1.10.10.10">
    <property type="entry name" value="Winged helix-like DNA-binding domain superfamily/Winged helix DNA-binding domain"/>
    <property type="match status" value="1"/>
</dbReference>
<evidence type="ECO:0000256" key="8">
    <source>
        <dbReference type="ARBA" id="ARBA00023163"/>
    </source>
</evidence>
<dbReference type="InterPro" id="IPR001867">
    <property type="entry name" value="OmpR/PhoB-type_DNA-bd"/>
</dbReference>
<protein>
    <submittedName>
        <fullName evidence="13">DNA-binding response OmpR family regulator</fullName>
    </submittedName>
</protein>
<dbReference type="PROSITE" id="PS51755">
    <property type="entry name" value="OMPR_PHOB"/>
    <property type="match status" value="1"/>
</dbReference>
<evidence type="ECO:0000256" key="2">
    <source>
        <dbReference type="ARBA" id="ARBA00022490"/>
    </source>
</evidence>
<feature type="DNA-binding region" description="OmpR/PhoB-type" evidence="10">
    <location>
        <begin position="130"/>
        <end position="226"/>
    </location>
</feature>
<dbReference type="AlphaFoldDB" id="A0A366F249"/>
<dbReference type="FunFam" id="1.10.10.10:FF:000018">
    <property type="entry name" value="DNA-binding response regulator ResD"/>
    <property type="match status" value="1"/>
</dbReference>
<dbReference type="Proteomes" id="UP000252118">
    <property type="component" value="Unassembled WGS sequence"/>
</dbReference>
<gene>
    <name evidence="13" type="ORF">DET59_101443</name>
</gene>
<dbReference type="EMBL" id="QNRJ01000001">
    <property type="protein sequence ID" value="RBP08070.1"/>
    <property type="molecule type" value="Genomic_DNA"/>
</dbReference>
<keyword evidence="8" id="KW-0804">Transcription</keyword>
<dbReference type="PROSITE" id="PS50110">
    <property type="entry name" value="RESPONSE_REGULATORY"/>
    <property type="match status" value="1"/>
</dbReference>
<evidence type="ECO:0000256" key="4">
    <source>
        <dbReference type="ARBA" id="ARBA00023012"/>
    </source>
</evidence>
<dbReference type="RefSeq" id="WP_113967934.1">
    <property type="nucleotide sequence ID" value="NZ_QNRJ01000001.1"/>
</dbReference>
<keyword evidence="5" id="KW-0805">Transcription regulation</keyword>
<feature type="modified residue" description="4-aspartylphosphate" evidence="9">
    <location>
        <position position="54"/>
    </location>
</feature>
<dbReference type="InterPro" id="IPR036388">
    <property type="entry name" value="WH-like_DNA-bd_sf"/>
</dbReference>
<dbReference type="GO" id="GO:0000976">
    <property type="term" value="F:transcription cis-regulatory region binding"/>
    <property type="evidence" value="ECO:0007669"/>
    <property type="project" value="TreeGrafter"/>
</dbReference>
<keyword evidence="2" id="KW-0963">Cytoplasm</keyword>
<dbReference type="SMART" id="SM00448">
    <property type="entry name" value="REC"/>
    <property type="match status" value="1"/>
</dbReference>
<dbReference type="OrthoDB" id="9790442at2"/>
<dbReference type="InterPro" id="IPR011006">
    <property type="entry name" value="CheY-like_superfamily"/>
</dbReference>
<dbReference type="PANTHER" id="PTHR48111">
    <property type="entry name" value="REGULATOR OF RPOS"/>
    <property type="match status" value="1"/>
</dbReference>
<evidence type="ECO:0000313" key="14">
    <source>
        <dbReference type="Proteomes" id="UP000252118"/>
    </source>
</evidence>
<evidence type="ECO:0000256" key="10">
    <source>
        <dbReference type="PROSITE-ProRule" id="PRU01091"/>
    </source>
</evidence>
<dbReference type="Gene3D" id="3.40.50.2300">
    <property type="match status" value="1"/>
</dbReference>
<keyword evidence="4" id="KW-0902">Two-component regulatory system</keyword>
<keyword evidence="6 10" id="KW-0238">DNA-binding</keyword>
<dbReference type="CDD" id="cd00383">
    <property type="entry name" value="trans_reg_C"/>
    <property type="match status" value="1"/>
</dbReference>
<organism evidence="13 14">
    <name type="scientific">Rossellomorea aquimaris</name>
    <dbReference type="NCBI Taxonomy" id="189382"/>
    <lineage>
        <taxon>Bacteria</taxon>
        <taxon>Bacillati</taxon>
        <taxon>Bacillota</taxon>
        <taxon>Bacilli</taxon>
        <taxon>Bacillales</taxon>
        <taxon>Bacillaceae</taxon>
        <taxon>Rossellomorea</taxon>
    </lineage>
</organism>
<evidence type="ECO:0000256" key="1">
    <source>
        <dbReference type="ARBA" id="ARBA00004496"/>
    </source>
</evidence>
<evidence type="ECO:0000256" key="7">
    <source>
        <dbReference type="ARBA" id="ARBA00023159"/>
    </source>
</evidence>
<evidence type="ECO:0000256" key="6">
    <source>
        <dbReference type="ARBA" id="ARBA00023125"/>
    </source>
</evidence>
<keyword evidence="3 9" id="KW-0597">Phosphoprotein</keyword>
<dbReference type="GO" id="GO:0032993">
    <property type="term" value="C:protein-DNA complex"/>
    <property type="evidence" value="ECO:0007669"/>
    <property type="project" value="TreeGrafter"/>
</dbReference>
<dbReference type="SMART" id="SM00862">
    <property type="entry name" value="Trans_reg_C"/>
    <property type="match status" value="1"/>
</dbReference>
<proteinExistence type="predicted"/>
<name>A0A366F249_9BACI</name>
<accession>A0A366F249</accession>
<dbReference type="GO" id="GO:0005829">
    <property type="term" value="C:cytosol"/>
    <property type="evidence" value="ECO:0007669"/>
    <property type="project" value="TreeGrafter"/>
</dbReference>
<keyword evidence="7" id="KW-0010">Activator</keyword>
<dbReference type="GO" id="GO:0000156">
    <property type="term" value="F:phosphorelay response regulator activity"/>
    <property type="evidence" value="ECO:0007669"/>
    <property type="project" value="TreeGrafter"/>
</dbReference>
<dbReference type="Pfam" id="PF00072">
    <property type="entry name" value="Response_reg"/>
    <property type="match status" value="1"/>
</dbReference>
<dbReference type="Pfam" id="PF00486">
    <property type="entry name" value="Trans_reg_C"/>
    <property type="match status" value="1"/>
</dbReference>
<dbReference type="InterPro" id="IPR001789">
    <property type="entry name" value="Sig_transdc_resp-reg_receiver"/>
</dbReference>
<dbReference type="InterPro" id="IPR039420">
    <property type="entry name" value="WalR-like"/>
</dbReference>
<comment type="subcellular location">
    <subcellularLocation>
        <location evidence="1">Cytoplasm</location>
    </subcellularLocation>
</comment>
<dbReference type="CDD" id="cd17574">
    <property type="entry name" value="REC_OmpR"/>
    <property type="match status" value="1"/>
</dbReference>
<dbReference type="SUPFAM" id="SSF52172">
    <property type="entry name" value="CheY-like"/>
    <property type="match status" value="1"/>
</dbReference>
<feature type="domain" description="Response regulatory" evidence="11">
    <location>
        <begin position="5"/>
        <end position="118"/>
    </location>
</feature>
<feature type="domain" description="OmpR/PhoB-type" evidence="12">
    <location>
        <begin position="130"/>
        <end position="226"/>
    </location>
</feature>
<reference evidence="13 14" key="1">
    <citation type="submission" date="2018-06" db="EMBL/GenBank/DDBJ databases">
        <title>Freshwater and sediment microbial communities from various areas in North America, analyzing microbe dynamics in response to fracking.</title>
        <authorList>
            <person name="Lamendella R."/>
        </authorList>
    </citation>
    <scope>NUCLEOTIDE SEQUENCE [LARGE SCALE GENOMIC DNA]</scope>
    <source>
        <strain evidence="13 14">97B</strain>
    </source>
</reference>
<comment type="caution">
    <text evidence="13">The sequence shown here is derived from an EMBL/GenBank/DDBJ whole genome shotgun (WGS) entry which is preliminary data.</text>
</comment>
<evidence type="ECO:0000256" key="9">
    <source>
        <dbReference type="PROSITE-ProRule" id="PRU00169"/>
    </source>
</evidence>
<dbReference type="Gene3D" id="6.10.250.690">
    <property type="match status" value="1"/>
</dbReference>
<evidence type="ECO:0000256" key="5">
    <source>
        <dbReference type="ARBA" id="ARBA00023015"/>
    </source>
</evidence>
<evidence type="ECO:0000313" key="13">
    <source>
        <dbReference type="EMBL" id="RBP08070.1"/>
    </source>
</evidence>
<sequence length="228" mass="26375">MKKWNVLIVDDEPEMRQLIKLYLNRDQYFCLDAENGLAALDQLKKTHVDIMVVDIMMPFMDGYQLLKEVRETSQVPFIFLSAKGDDLDKVKGLRLGSDDYMVKPFNAEELVARIETILRRSYGTQSSQHSMIERYGPVSFNLASRTISVGELSPRLTLKEYELFLFLARNKGRVYKRDQLLDQVWGSDYEGSDRTVDTHIKTLRLKLKNHGPLIETVWGLGYKFEGSV</sequence>
<dbReference type="PANTHER" id="PTHR48111:SF44">
    <property type="entry name" value="TRANSCRIPTIONAL REGULATORY PROTEIN RESD"/>
    <property type="match status" value="1"/>
</dbReference>